<feature type="binding site" evidence="14">
    <location>
        <position position="909"/>
    </location>
    <ligand>
        <name>pyridoxal 5'-phosphate</name>
        <dbReference type="ChEBI" id="CHEBI:597326"/>
    </ligand>
</feature>
<dbReference type="InterPro" id="IPR015422">
    <property type="entry name" value="PyrdxlP-dep_Trfase_small"/>
</dbReference>
<comment type="subcellular location">
    <subcellularLocation>
        <location evidence="1">Cell membrane</location>
        <topology evidence="1">Multi-pass membrane protein</topology>
    </subcellularLocation>
    <subcellularLocation>
        <location evidence="14">Cytoplasm</location>
    </subcellularLocation>
</comment>
<evidence type="ECO:0000256" key="11">
    <source>
        <dbReference type="ARBA" id="ARBA00023065"/>
    </source>
</evidence>
<dbReference type="PANTHER" id="PTHR42985">
    <property type="entry name" value="SODIUM-COUPLED MONOCARBOXYLATE TRANSPORTER"/>
    <property type="match status" value="1"/>
</dbReference>
<evidence type="ECO:0000256" key="13">
    <source>
        <dbReference type="ARBA" id="ARBA00023201"/>
    </source>
</evidence>
<dbReference type="STRING" id="158441.A0A226EDB4"/>
<keyword evidence="3" id="KW-0813">Transport</keyword>
<feature type="transmembrane region" description="Helical" evidence="16">
    <location>
        <begin position="292"/>
        <end position="315"/>
    </location>
</feature>
<comment type="function">
    <text evidence="14">Catalyzes the cleavage of L-kynurenine (L-Kyn) and L-3-hydroxykynurenine (L-3OHKyn) into anthranilic acid (AA) and 3-hydroxyanthranilic acid (3-OHAA), respectively.</text>
</comment>
<feature type="transmembrane region" description="Helical" evidence="16">
    <location>
        <begin position="452"/>
        <end position="474"/>
    </location>
</feature>
<feature type="transmembrane region" description="Helical" evidence="16">
    <location>
        <begin position="253"/>
        <end position="271"/>
    </location>
</feature>
<dbReference type="GO" id="GO:0006814">
    <property type="term" value="P:sodium ion transport"/>
    <property type="evidence" value="ECO:0007669"/>
    <property type="project" value="UniProtKB-KW"/>
</dbReference>
<dbReference type="GO" id="GO:0097053">
    <property type="term" value="P:L-kynurenine catabolic process"/>
    <property type="evidence" value="ECO:0007669"/>
    <property type="project" value="UniProtKB-UniRule"/>
</dbReference>
<keyword evidence="10" id="KW-0915">Sodium</keyword>
<feature type="binding site" evidence="14">
    <location>
        <position position="793"/>
    </location>
    <ligand>
        <name>pyridoxal 5'-phosphate</name>
        <dbReference type="ChEBI" id="CHEBI:597326"/>
    </ligand>
</feature>
<dbReference type="GO" id="GO:0034354">
    <property type="term" value="P:'de novo' NAD+ biosynthetic process from L-tryptophan"/>
    <property type="evidence" value="ECO:0007669"/>
    <property type="project" value="UniProtKB-UniRule"/>
</dbReference>
<dbReference type="Pfam" id="PF22580">
    <property type="entry name" value="KYNU_C"/>
    <property type="match status" value="1"/>
</dbReference>
<comment type="cofactor">
    <cofactor evidence="14">
        <name>pyridoxal 5'-phosphate</name>
        <dbReference type="ChEBI" id="CHEBI:597326"/>
    </cofactor>
</comment>
<feature type="transmembrane region" description="Helical" evidence="16">
    <location>
        <begin position="138"/>
        <end position="158"/>
    </location>
</feature>
<sequence>MSSSPLPETTTASTLLEVLKGKFGWPEYAVFGVVLIISAGIGVFFGFFSKREQNNEEFLMGGRRMSAWPVALSLVCSFVSAITMLGNPVETYLYGTQYLIIIIAFIPMSFALYYIYVPVYFRLNLTSAYELLEIRFNFPVRLVVSIINCLYLIFYMSLVVYGPSLALNQVTGFDTILSVGIIFVICIFYSSIGGFRAVLWTDALQAIIMIVSIAIVDIKGIADLGFSNIWSKLEDSGRVEFFRFDPDHRTRHSVWSVLFGGYFLYLTLFGGTQANIQRYASMPDMKTVKKALIINYVALTITIFLCTVSGLIIYAKYVDCDPIRANLVEASDQILPLFVMDILGDYPGLPGIFVAGITCASLSSVSSGLNALAAIITEDYIKRIKPDCSTKTLFNMSRAICVISGVLSFGFVFIARGMGDIFPAAISLIGMLLGPTLGIFTLAMVFPWANSWGALAGVLASYIFATVIGLGSAVEQAAGNLPDQAMSLSTANCVGLPNVKNSTNPARWDSWKDGFEDSSGYIQFVSTSYLFFPLIGALGTLIFGLFFSAVAQLIGINSDPPVRRDCISDCFIWFWTKLFPNEMARLMQPEDYKEPVKTSRPTTNGSLSEKKLSTISATSPPPPYNPNLEDRDELSAVEKLTIKKRKYDASQSFNTVRAETNYIIQLEMNNGLKTRLDSVGVEELVRQLDENDPLKKLRGEFHIPKVEVVTAGKEGKDGGEAIYLCGNSLGLQPKEAIVLLEKELKRWSEEGVEAQLCGEEGQVPWAAWDEVCIADMANLVGAEVDEVVLMNSLTVNIQLMLATFYNPTPNKNKILTHSSAFPSDTMALRSHIRLRGYDPDECLIIIGPRPGEELLREEDLISTLEKNADSIAVVWVEGVHYLTGQFLDVALLAEEARNHGVIFGVDLAHAAGNVQLDLHGWNVDFAVWCSYKYLNSGPGGIGGCFIHQRHLTTPLPRLSGWWGSQKSTRFRMDPTQPWEGGAMGYQLSNPPILCLATLRASLNIYARLDKGMTSFRAKSALLTGLLELLLRQRLPRAVKVITGQRRGCQLTLEFTTAPAKKVLEDLKGHGVICDFREPDRLRVAPNPLYNSFSDVARFVDILANLLNKD</sequence>
<feature type="compositionally biased region" description="Polar residues" evidence="15">
    <location>
        <begin position="599"/>
        <end position="618"/>
    </location>
</feature>
<keyword evidence="5 14" id="KW-0662">Pyridine nucleotide biosynthesis</keyword>
<reference evidence="17 18" key="1">
    <citation type="submission" date="2015-12" db="EMBL/GenBank/DDBJ databases">
        <title>The genome of Folsomia candida.</title>
        <authorList>
            <person name="Faddeeva A."/>
            <person name="Derks M.F."/>
            <person name="Anvar Y."/>
            <person name="Smit S."/>
            <person name="Van Straalen N."/>
            <person name="Roelofs D."/>
        </authorList>
    </citation>
    <scope>NUCLEOTIDE SEQUENCE [LARGE SCALE GENOMIC DNA]</scope>
    <source>
        <strain evidence="17 18">VU population</strain>
        <tissue evidence="17">Whole body</tissue>
    </source>
</reference>
<comment type="similarity">
    <text evidence="14">Belongs to the kynureninase family.</text>
</comment>
<dbReference type="NCBIfam" id="TIGR00813">
    <property type="entry name" value="sss"/>
    <property type="match status" value="1"/>
</dbReference>
<dbReference type="SUPFAM" id="SSF53383">
    <property type="entry name" value="PLP-dependent transferases"/>
    <property type="match status" value="1"/>
</dbReference>
<feature type="binding site" evidence="14">
    <location>
        <begin position="821"/>
        <end position="824"/>
    </location>
    <ligand>
        <name>pyridoxal 5'-phosphate</name>
        <dbReference type="ChEBI" id="CHEBI:597326"/>
    </ligand>
</feature>
<dbReference type="NCBIfam" id="TIGR01814">
    <property type="entry name" value="kynureninase"/>
    <property type="match status" value="1"/>
</dbReference>
<evidence type="ECO:0000256" key="1">
    <source>
        <dbReference type="ARBA" id="ARBA00004651"/>
    </source>
</evidence>
<feature type="binding site" evidence="14">
    <location>
        <position position="989"/>
    </location>
    <ligand>
        <name>pyridoxal 5'-phosphate</name>
        <dbReference type="ChEBI" id="CHEBI:597326"/>
    </ligand>
</feature>
<evidence type="ECO:0000256" key="12">
    <source>
        <dbReference type="ARBA" id="ARBA00023136"/>
    </source>
</evidence>
<feature type="modified residue" description="N6-(pyridoxal phosphate)lysine" evidence="14">
    <location>
        <position position="932"/>
    </location>
</feature>
<evidence type="ECO:0000256" key="10">
    <source>
        <dbReference type="ARBA" id="ARBA00023053"/>
    </source>
</evidence>
<dbReference type="GO" id="GO:0019805">
    <property type="term" value="P:quinolinate biosynthetic process"/>
    <property type="evidence" value="ECO:0007669"/>
    <property type="project" value="UniProtKB-UniRule"/>
</dbReference>
<keyword evidence="11" id="KW-0406">Ion transport</keyword>
<dbReference type="GO" id="GO:0030429">
    <property type="term" value="F:kynureninase activity"/>
    <property type="evidence" value="ECO:0007669"/>
    <property type="project" value="UniProtKB-UniRule"/>
</dbReference>
<dbReference type="GO" id="GO:0005737">
    <property type="term" value="C:cytoplasm"/>
    <property type="evidence" value="ECO:0007669"/>
    <property type="project" value="UniProtKB-SubCell"/>
</dbReference>
<feature type="transmembrane region" description="Helical" evidence="16">
    <location>
        <begin position="421"/>
        <end position="445"/>
    </location>
</feature>
<dbReference type="Gene3D" id="3.40.640.10">
    <property type="entry name" value="Type I PLP-dependent aspartate aminotransferase-like (Major domain)"/>
    <property type="match status" value="1"/>
</dbReference>
<dbReference type="Pfam" id="PF00474">
    <property type="entry name" value="SSF"/>
    <property type="match status" value="1"/>
</dbReference>
<dbReference type="OrthoDB" id="6132759at2759"/>
<dbReference type="FunFam" id="3.40.640.10:FF:000031">
    <property type="entry name" value="Kynureninase"/>
    <property type="match status" value="1"/>
</dbReference>
<evidence type="ECO:0000256" key="3">
    <source>
        <dbReference type="ARBA" id="ARBA00022448"/>
    </source>
</evidence>
<feature type="transmembrane region" description="Helical" evidence="16">
    <location>
        <begin position="197"/>
        <end position="216"/>
    </location>
</feature>
<comment type="catalytic activity">
    <reaction evidence="14">
        <text>L-kynurenine + H2O = anthranilate + L-alanine + H(+)</text>
        <dbReference type="Rhea" id="RHEA:16813"/>
        <dbReference type="ChEBI" id="CHEBI:15377"/>
        <dbReference type="ChEBI" id="CHEBI:15378"/>
        <dbReference type="ChEBI" id="CHEBI:16567"/>
        <dbReference type="ChEBI" id="CHEBI:57959"/>
        <dbReference type="ChEBI" id="CHEBI:57972"/>
        <dbReference type="EC" id="3.7.1.3"/>
    </reaction>
</comment>
<feature type="transmembrane region" description="Helical" evidence="16">
    <location>
        <begin position="529"/>
        <end position="554"/>
    </location>
</feature>
<dbReference type="InterPro" id="IPR015424">
    <property type="entry name" value="PyrdxlP-dep_Trfase"/>
</dbReference>
<feature type="transmembrane region" description="Helical" evidence="16">
    <location>
        <begin position="396"/>
        <end position="415"/>
    </location>
</feature>
<dbReference type="PANTHER" id="PTHR42985:SF39">
    <property type="entry name" value="GH10366P"/>
    <property type="match status" value="1"/>
</dbReference>
<keyword evidence="7 14" id="KW-0378">Hydrolase</keyword>
<dbReference type="InterPro" id="IPR051163">
    <property type="entry name" value="Sodium:Solute_Symporter_SSF"/>
</dbReference>
<evidence type="ECO:0000256" key="8">
    <source>
        <dbReference type="ARBA" id="ARBA00022898"/>
    </source>
</evidence>
<comment type="subunit">
    <text evidence="14">Homodimer.</text>
</comment>
<protein>
    <recommendedName>
        <fullName evidence="14">Kynureninase</fullName>
        <ecNumber evidence="14">3.7.1.3</ecNumber>
    </recommendedName>
    <alternativeName>
        <fullName evidence="14">L-kynurenine hydrolase</fullName>
    </alternativeName>
</protein>
<dbReference type="UniPathway" id="UPA00334">
    <property type="reaction ID" value="UER00455"/>
</dbReference>
<feature type="binding site" evidence="14">
    <location>
        <position position="931"/>
    </location>
    <ligand>
        <name>pyridoxal 5'-phosphate</name>
        <dbReference type="ChEBI" id="CHEBI:597326"/>
    </ligand>
</feature>
<dbReference type="GO" id="GO:0015293">
    <property type="term" value="F:symporter activity"/>
    <property type="evidence" value="ECO:0007669"/>
    <property type="project" value="TreeGrafter"/>
</dbReference>
<comment type="similarity">
    <text evidence="2">Belongs to the sodium:solute symporter (SSF) (TC 2.A.21) family.</text>
</comment>
<evidence type="ECO:0000256" key="15">
    <source>
        <dbReference type="SAM" id="MobiDB-lite"/>
    </source>
</evidence>
<dbReference type="InterPro" id="IPR015421">
    <property type="entry name" value="PyrdxlP-dep_Trfase_major"/>
</dbReference>
<keyword evidence="14" id="KW-0963">Cytoplasm</keyword>
<feature type="transmembrane region" description="Helical" evidence="16">
    <location>
        <begin position="170"/>
        <end position="190"/>
    </location>
</feature>
<dbReference type="HAMAP" id="MF_01970">
    <property type="entry name" value="Kynureninase"/>
    <property type="match status" value="1"/>
</dbReference>
<comment type="catalytic activity">
    <reaction evidence="14">
        <text>3-hydroxy-L-kynurenine + H2O = 3-hydroxyanthranilate + L-alanine + H(+)</text>
        <dbReference type="Rhea" id="RHEA:25143"/>
        <dbReference type="ChEBI" id="CHEBI:15377"/>
        <dbReference type="ChEBI" id="CHEBI:15378"/>
        <dbReference type="ChEBI" id="CHEBI:36559"/>
        <dbReference type="ChEBI" id="CHEBI:57972"/>
        <dbReference type="ChEBI" id="CHEBI:58125"/>
    </reaction>
</comment>
<dbReference type="AlphaFoldDB" id="A0A226EDB4"/>
<keyword evidence="12 16" id="KW-0472">Membrane</keyword>
<dbReference type="Proteomes" id="UP000198287">
    <property type="component" value="Unassembled WGS sequence"/>
</dbReference>
<evidence type="ECO:0000256" key="9">
    <source>
        <dbReference type="ARBA" id="ARBA00022989"/>
    </source>
</evidence>
<dbReference type="InterPro" id="IPR010111">
    <property type="entry name" value="Kynureninase"/>
</dbReference>
<gene>
    <name evidence="17" type="ORF">Fcan01_09167</name>
</gene>
<feature type="transmembrane region" description="Helical" evidence="16">
    <location>
        <begin position="68"/>
        <end position="86"/>
    </location>
</feature>
<evidence type="ECO:0000256" key="2">
    <source>
        <dbReference type="ARBA" id="ARBA00006434"/>
    </source>
</evidence>
<dbReference type="CDD" id="cd11492">
    <property type="entry name" value="SLC5sbd_NIS-SMVT"/>
    <property type="match status" value="1"/>
</dbReference>
<feature type="region of interest" description="Disordered" evidence="15">
    <location>
        <begin position="592"/>
        <end position="630"/>
    </location>
</feature>
<dbReference type="EC" id="3.7.1.3" evidence="14"/>
<keyword evidence="4" id="KW-1003">Cell membrane</keyword>
<keyword evidence="9 16" id="KW-1133">Transmembrane helix</keyword>
<keyword evidence="8 14" id="KW-0663">Pyridoxal phosphate</keyword>
<evidence type="ECO:0000256" key="7">
    <source>
        <dbReference type="ARBA" id="ARBA00022801"/>
    </source>
</evidence>
<dbReference type="GO" id="GO:0005886">
    <property type="term" value="C:plasma membrane"/>
    <property type="evidence" value="ECO:0007669"/>
    <property type="project" value="UniProtKB-SubCell"/>
</dbReference>
<dbReference type="Gene3D" id="1.20.1730.10">
    <property type="entry name" value="Sodium/glucose cotransporter"/>
    <property type="match status" value="1"/>
</dbReference>
<evidence type="ECO:0000256" key="4">
    <source>
        <dbReference type="ARBA" id="ARBA00022475"/>
    </source>
</evidence>
<accession>A0A226EDB4</accession>
<feature type="binding site" evidence="14">
    <location>
        <position position="906"/>
    </location>
    <ligand>
        <name>pyridoxal 5'-phosphate</name>
        <dbReference type="ChEBI" id="CHEBI:597326"/>
    </ligand>
</feature>
<dbReference type="InterPro" id="IPR001734">
    <property type="entry name" value="Na/solute_symporter"/>
</dbReference>
<dbReference type="GO" id="GO:0006569">
    <property type="term" value="P:L-tryptophan catabolic process"/>
    <property type="evidence" value="ECO:0007669"/>
    <property type="project" value="UniProtKB-UniRule"/>
</dbReference>
<keyword evidence="18" id="KW-1185">Reference proteome</keyword>
<keyword evidence="6 16" id="KW-0812">Transmembrane</keyword>
<dbReference type="InterPro" id="IPR038377">
    <property type="entry name" value="Na/Glc_symporter_sf"/>
</dbReference>
<comment type="caution">
    <text evidence="14">Lacks conserved residue(s) required for the propagation of feature annotation.</text>
</comment>
<feature type="binding site" evidence="14">
    <location>
        <position position="961"/>
    </location>
    <ligand>
        <name>pyridoxal 5'-phosphate</name>
        <dbReference type="ChEBI" id="CHEBI:597326"/>
    </ligand>
</feature>
<evidence type="ECO:0000313" key="17">
    <source>
        <dbReference type="EMBL" id="OXA55502.1"/>
    </source>
</evidence>
<feature type="transmembrane region" description="Helical" evidence="16">
    <location>
        <begin position="28"/>
        <end position="48"/>
    </location>
</feature>
<feature type="transmembrane region" description="Helical" evidence="16">
    <location>
        <begin position="98"/>
        <end position="117"/>
    </location>
</feature>
<dbReference type="Gene3D" id="3.90.1150.10">
    <property type="entry name" value="Aspartate Aminotransferase, domain 1"/>
    <property type="match status" value="1"/>
</dbReference>
<evidence type="ECO:0000256" key="6">
    <source>
        <dbReference type="ARBA" id="ARBA00022692"/>
    </source>
</evidence>
<keyword evidence="13" id="KW-0739">Sodium transport</keyword>
<comment type="pathway">
    <text evidence="14">Amino-acid degradation; L-kynurenine degradation; L-alanine and anthranilate from L-kynurenine: step 1/1.</text>
</comment>
<dbReference type="PROSITE" id="PS50283">
    <property type="entry name" value="NA_SOLUT_SYMP_3"/>
    <property type="match status" value="1"/>
</dbReference>
<feature type="binding site" evidence="14">
    <location>
        <position position="794"/>
    </location>
    <ligand>
        <name>pyridoxal 5'-phosphate</name>
        <dbReference type="ChEBI" id="CHEBI:597326"/>
    </ligand>
</feature>
<dbReference type="GO" id="GO:0043420">
    <property type="term" value="P:anthranilate metabolic process"/>
    <property type="evidence" value="ECO:0007669"/>
    <property type="project" value="UniProtKB-UniRule"/>
</dbReference>
<dbReference type="GO" id="GO:0030170">
    <property type="term" value="F:pyridoxal phosphate binding"/>
    <property type="evidence" value="ECO:0007669"/>
    <property type="project" value="UniProtKB-UniRule"/>
</dbReference>
<evidence type="ECO:0000256" key="5">
    <source>
        <dbReference type="ARBA" id="ARBA00022642"/>
    </source>
</evidence>
<dbReference type="EMBL" id="LNIX01000004">
    <property type="protein sequence ID" value="OXA55502.1"/>
    <property type="molecule type" value="Genomic_DNA"/>
</dbReference>
<proteinExistence type="inferred from homology"/>
<dbReference type="UniPathway" id="UPA00253">
    <property type="reaction ID" value="UER00329"/>
</dbReference>
<evidence type="ECO:0000313" key="18">
    <source>
        <dbReference type="Proteomes" id="UP000198287"/>
    </source>
</evidence>
<comment type="caution">
    <text evidence="17">The sequence shown here is derived from an EMBL/GenBank/DDBJ whole genome shotgun (WGS) entry which is preliminary data.</text>
</comment>
<comment type="pathway">
    <text evidence="14">Cofactor biosynthesis; NAD(+) biosynthesis; quinolinate from L-kynurenine: step 2/3.</text>
</comment>
<organism evidence="17 18">
    <name type="scientific">Folsomia candida</name>
    <name type="common">Springtail</name>
    <dbReference type="NCBI Taxonomy" id="158441"/>
    <lineage>
        <taxon>Eukaryota</taxon>
        <taxon>Metazoa</taxon>
        <taxon>Ecdysozoa</taxon>
        <taxon>Arthropoda</taxon>
        <taxon>Hexapoda</taxon>
        <taxon>Collembola</taxon>
        <taxon>Entomobryomorpha</taxon>
        <taxon>Isotomoidea</taxon>
        <taxon>Isotomidae</taxon>
        <taxon>Proisotominae</taxon>
        <taxon>Folsomia</taxon>
    </lineage>
</organism>
<name>A0A226EDB4_FOLCA</name>
<evidence type="ECO:0000256" key="16">
    <source>
        <dbReference type="SAM" id="Phobius"/>
    </source>
</evidence>
<evidence type="ECO:0000256" key="14">
    <source>
        <dbReference type="HAMAP-Rule" id="MF_03017"/>
    </source>
</evidence>